<feature type="compositionally biased region" description="Gly residues" evidence="8">
    <location>
        <begin position="2194"/>
        <end position="2203"/>
    </location>
</feature>
<feature type="compositionally biased region" description="Low complexity" evidence="8">
    <location>
        <begin position="2418"/>
        <end position="2433"/>
    </location>
</feature>
<dbReference type="Pfam" id="PF23334">
    <property type="entry name" value="VWC2L_2nd"/>
    <property type="match status" value="1"/>
</dbReference>
<feature type="chain" id="PRO_5036285898" evidence="9">
    <location>
        <begin position="32"/>
        <end position="3198"/>
    </location>
</feature>
<dbReference type="Gene3D" id="6.20.200.20">
    <property type="match status" value="1"/>
</dbReference>
<dbReference type="GO" id="GO:0005576">
    <property type="term" value="C:extracellular region"/>
    <property type="evidence" value="ECO:0007669"/>
    <property type="project" value="UniProtKB-SubCell"/>
</dbReference>
<accession>Q26639</accession>
<dbReference type="PROSITE" id="PS50184">
    <property type="entry name" value="VWFC_2"/>
    <property type="match status" value="1"/>
</dbReference>
<sequence>MYSFVDQIRQHRQTLLLILATITVFAVVCQGQESSFSLSISSGEPLLPCVYRGQPYLHAESWSVDECTICSCDNPTTTCVIESCQPAFCVEPIKPEGECCFLCPFNVKVKKVAPVITSTGSISEGRENRLTLRVPIKFQEAQDTTGVAGEGLWRLSAWASPNMDGRGQRFGYQSQTLTEAQQAKHYKKKDSFNFQDVDFRLTDPMAQCTDMMYICTRLDRGESPRTKGGLDYEFSGFPDDNALTGCTTAPECKGVQARGLSWRYTADNIIAGMENELSIDATVLFTDTTAPVTGNNLWRLALYGSKNLDGSGERFNYNEQTLNSMEVSKNLEEGGPLEFTEATAMFDVAAIGCGPFGYACMDFTRNDDADPFFGFSVLPEGEVITLCQESPCRADLSITRVQDTVLSGTVIDGRDSNAYSMDVAISGAGVGVAGNGLWKLNAFGSSNANGAGQRYSERSQVLTSGQQDQTFRVTEDMLFSNVDFDLSMRGLTCAEVQFVCVEFAKGDSPDTVFNLIPVPDDSVMVSCSPAECEGVVARGLSWRYTASGIIAGMENELSITASAVFTATSPAKSGLDLWRLGLFGSENEDGSGTRFNYNVQTLNDVEVSKSLAAGGPLEFTEATAMFDVAAIGCGPFTYACMEFAKNEDASPDFFFSVLPEGDVITLCQESPCRANLEITNVGNRVLSGGLLNERYSNPFSMEVAIRGQGVGVAGEGLWAMSAFGSSNMNGVGQRYSERNQVLTGDQQDTTMLVTEDMLYASVDFDLNMSGLTCTEVQYVCVEFRKGGFPTTIFNLIPVPDPSVLVSCSPAECEGVFAEDLEWTLEPVEPVFPGEESSVSLDSTVTFRDGNRELVGSGLWRQGLFGSRNRDGSGERFNYKRQTLDRPQASTTLIADSPLEVQDAITDFEIGTVGCNDFNYLCLEFTGGDNPNPDYFFRVIDAMDNSAEANTLVKCKEQECLSKAIFTDLEADLGNQIIYENKRNPLTVDLTGVTHDDATNVRGDQLWKMAVYGSRRADGSGPKAGLEEQILDPTEASTTLLDEENLMMNNVNFEFDMTGIRCEDAEWVCFDLDKNNRASVNYIFEARPDESVITECIDMRDRCKGVTAIDIDWEADVGDAPFGEPSPLTLTADINFDPLSPDVNGQGLWQLGVFAATRPDGDGPRRDEISQTLDPFNGAKPLEEGGPLEFDNVLTNFPIDELGCDDYRYLCVEFKQGVAPTPGYKFETEAGTDSIISCREQPCRGVEVSELHSQPTETLSDLILYEGKDTNPIQYNSVATTTPDSGTVRGVDLWTLSQWGSERANGNGPQQNYQEEVLSGYHAALPVMAAGDTLDFVPLATNFDMTGLRCPQVKYICNELSKDPRSRPDFEFTAVPDETVLRSCFEVPDGACKGVVFTDLDWDMSHGPVSADGPDDVRFNVDVSTLPESGGADGDGLWRIGVFGAQNPQGTGPRLDYKRQILTRGQSSTPAEGEGMPLELNALETGFDLSQIGCDSEYRWLCLEFAKGLRASPDFEFEINGGGDVIISCKEQPCRRPVMINDVETNPLGNVRVNEGTRNNRILYEMTALTDPSSGKAQGKNLWEMSTFGSSFPDGRGRRFNPQTAYTFTQYQKDKSAFPGENIRYGAVDTNMDMTGLTCNDVRYFCSELRKGDYPSPDFEMIANPTEDVLTDCFELNCEGVLIDNTRLSLNSDSELSDGPNDLSFDFTVNSNPTGGDAAGNNLWRLETFTSNNNDGSGRRDILRTQTLDPADASYDLDAGNTMVFRNLEALVDSADVNCEEDYYLCAELSKHVAASSGFSMRATRENALTSCRLIRCAKAAPPPVQGRPGPKGAKGEPFDIPPGMVGPPGRPGLAGSVGYHGRRGPNGLSGPAGQRGEDGRDGNSGNRGTPGPPGPPGPPGEMTAAAQQSKGPAYTAPIYNTAPGRPGSAGYSGHRGARGPQGLTGPMGPQGSAGPMGMSGPRGARGEDGEDGNDGQNGRQGEIGLVGISGRPGLGGMHGMSGNPGHKGWGGRHGAPGAAGERGEAGEGGNMGATGPVGAVGNPGQRGPSGSRGGAGSKGPMGDSGERGSNGEQGPTGNMGPLGPSGLPGANGATGDSGMQGGQGSSGPVGLVGESGSRGKSGSAGAPGIPGSSGDSGIIGEMGIQGEVGGPGRNGAPGLQGSIGPVGIGGERGDAGLPGYMGLTGSRGPAGPSGARGIGGEPGPAGNSGSEGETGSTGPSGPRGPMGELGMGGGPGMLGAPGNSGFMGDQGESGEQGSPGEPGSRGTNGEPGTPGQTGPNGAPGEDGLAGNDGKTGATGTPGRSGPPGANGDRGGMGPPGAQGPPGIGGETGFNGNTGIQGTPGTRGEAGVDGEPGAAGQSGLPGSPGNRGDSGTQGPVGIGGSQGAPGQPGLTGTRGARGNNGPSGPRGGLGVSGDAGEQGLRGAAGLQGASGIVGERGTEGRSGRNGEVGPTGIGGSMGQPGLRGLPGPPGLRGGVGGLGEMGTQGDRGPSGPSGPSGRTGEAGGLGPLGPMGVTGQRGDNGNPGDPGPNGPSGLKGTRGAGGEKGSMGSRGIPGNPGPGGAPGERGPSGLNGEKGEAGPFGSQGRPGRSGPQGNMGARGERGETGNQGALGPSGSAGMNGPPGVVGEPGPTGPVGPTGRSGEDGRMGSRGPQGNQGVRGPPGVQGLMGSQGSSGEDGRDGHVGPPGPMGSVGQAGNLGNLGSHGFMGPPGPAGPQGRPGVSGEAGRDGANGERGEGGRMGPSGPVGVRGMPGSDGRDGKDGPAGPVGLVGGRGDTGAKGNNGMNGLMGPRGPSGIMGAQGERGNRGKQGAQGSVGNVGESGGTGPMGSMGPAGARGEVGSQGATGHKGQNGMPGMPGMMGVAGEPGNNGEGGPQGIRGIPGVVGEGGKSGRGGPRGPPGLRGGNGGRGERGNLGPSGPPGPAGPPGPPGEVSMAAMPRMPQQQQSKGPSQYSHYYRDEIPKTVEQLDRTQFQIYLAKFESEILSLIEPLGSRDQPIRSCKDLFKCYPEAEDGNYWIDSNEGSVKDAFLAHCVKRGESGSPETCITPRVDEISRARWYEGASGSRYITEMGLEKFSYEASEVQLTFLRLLSTKAHQNVTYHCKNSVAVRDRQTGSTEQALRLMTTSDVELSLDAPSQEQYEVIEDGCQERSAEWSQTVINYSTRRNTRLPIVDVAPSDIGGEGQEFGITLGPVCFS</sequence>
<keyword evidence="2" id="KW-0964">Secreted</keyword>
<feature type="compositionally biased region" description="Gly residues" evidence="8">
    <location>
        <begin position="2146"/>
        <end position="2155"/>
    </location>
</feature>
<feature type="compositionally biased region" description="Low complexity" evidence="8">
    <location>
        <begin position="2108"/>
        <end position="2144"/>
    </location>
</feature>
<feature type="compositionally biased region" description="Low complexity" evidence="8">
    <location>
        <begin position="2855"/>
        <end position="2868"/>
    </location>
</feature>
<feature type="compositionally biased region" description="Gly residues" evidence="8">
    <location>
        <begin position="2770"/>
        <end position="2779"/>
    </location>
</feature>
<evidence type="ECO:0000256" key="3">
    <source>
        <dbReference type="ARBA" id="ARBA00022723"/>
    </source>
</evidence>
<dbReference type="Gene3D" id="2.60.120.1000">
    <property type="match status" value="1"/>
</dbReference>
<feature type="compositionally biased region" description="Gly residues" evidence="8">
    <location>
        <begin position="2050"/>
        <end position="2059"/>
    </location>
</feature>
<evidence type="ECO:0000259" key="10">
    <source>
        <dbReference type="PROSITE" id="PS50184"/>
    </source>
</evidence>
<feature type="compositionally biased region" description="Low complexity" evidence="8">
    <location>
        <begin position="2253"/>
        <end position="2264"/>
    </location>
</feature>
<feature type="compositionally biased region" description="Pro residues" evidence="8">
    <location>
        <begin position="2919"/>
        <end position="2931"/>
    </location>
</feature>
<dbReference type="FunFam" id="2.60.120.1000:FF:000007">
    <property type="entry name" value="Collagen type V alpha 3 chain"/>
    <property type="match status" value="1"/>
</dbReference>
<keyword evidence="6" id="KW-0325">Glycoprotein</keyword>
<dbReference type="HOGENOM" id="CLU_225300_0_0_1"/>
<feature type="compositionally biased region" description="Gly residues" evidence="8">
    <location>
        <begin position="2407"/>
        <end position="2416"/>
    </location>
</feature>
<feature type="domain" description="VWFC" evidence="10">
    <location>
        <begin position="47"/>
        <end position="104"/>
    </location>
</feature>
<dbReference type="GO" id="GO:0030020">
    <property type="term" value="F:extracellular matrix structural constituent conferring tensile strength"/>
    <property type="evidence" value="ECO:0000318"/>
    <property type="project" value="GO_Central"/>
</dbReference>
<evidence type="ECO:0000256" key="8">
    <source>
        <dbReference type="SAM" id="MobiDB-lite"/>
    </source>
</evidence>
<proteinExistence type="evidence at transcript level"/>
<dbReference type="GO" id="GO:0031012">
    <property type="term" value="C:extracellular matrix"/>
    <property type="evidence" value="ECO:0000318"/>
    <property type="project" value="GO_Central"/>
</dbReference>
<evidence type="ECO:0000313" key="13">
    <source>
        <dbReference type="EnsemblMetazoa" id="NP_999675"/>
    </source>
</evidence>
<feature type="compositionally biased region" description="Low complexity" evidence="8">
    <location>
        <begin position="2207"/>
        <end position="2226"/>
    </location>
</feature>
<dbReference type="InterPro" id="IPR050149">
    <property type="entry name" value="Collagen_superfamily"/>
</dbReference>
<dbReference type="PIR" id="A43426">
    <property type="entry name" value="A43426"/>
</dbReference>
<feature type="region of interest" description="Disordered" evidence="8">
    <location>
        <begin position="1820"/>
        <end position="1984"/>
    </location>
</feature>
<dbReference type="InterPro" id="IPR001007">
    <property type="entry name" value="VWF_dom"/>
</dbReference>
<evidence type="ECO:0000256" key="2">
    <source>
        <dbReference type="ARBA" id="ARBA00022525"/>
    </source>
</evidence>
<evidence type="ECO:0000256" key="4">
    <source>
        <dbReference type="ARBA" id="ARBA00022837"/>
    </source>
</evidence>
<feature type="compositionally biased region" description="Gly residues" evidence="8">
    <location>
        <begin position="2098"/>
        <end position="2107"/>
    </location>
</feature>
<dbReference type="OrthoDB" id="8939548at2759"/>
<dbReference type="SMART" id="SM00214">
    <property type="entry name" value="VWC"/>
    <property type="match status" value="1"/>
</dbReference>
<dbReference type="SMART" id="SM00038">
    <property type="entry name" value="COLFI"/>
    <property type="match status" value="1"/>
</dbReference>
<feature type="compositionally biased region" description="Pro residues" evidence="8">
    <location>
        <begin position="1890"/>
        <end position="1899"/>
    </location>
</feature>
<feature type="region of interest" description="Disordered" evidence="8">
    <location>
        <begin position="2179"/>
        <end position="2955"/>
    </location>
</feature>
<evidence type="ECO:0000313" key="14">
    <source>
        <dbReference type="Proteomes" id="UP000007110"/>
    </source>
</evidence>
<feature type="compositionally biased region" description="Gly residues" evidence="8">
    <location>
        <begin position="2227"/>
        <end position="2239"/>
    </location>
</feature>
<feature type="compositionally biased region" description="Gly residues" evidence="8">
    <location>
        <begin position="2884"/>
        <end position="2909"/>
    </location>
</feature>
<dbReference type="PANTHER" id="PTHR24023:SF1082">
    <property type="entry name" value="COLLAGEN TRIPLE HELIX REPEAT"/>
    <property type="match status" value="1"/>
</dbReference>
<feature type="compositionally biased region" description="Gly residues" evidence="8">
    <location>
        <begin position="2377"/>
        <end position="2386"/>
    </location>
</feature>
<dbReference type="InParanoid" id="Q26639"/>
<feature type="compositionally biased region" description="Gly residues" evidence="8">
    <location>
        <begin position="2311"/>
        <end position="2332"/>
    </location>
</feature>
<evidence type="ECO:0000259" key="11">
    <source>
        <dbReference type="PROSITE" id="PS51461"/>
    </source>
</evidence>
<evidence type="ECO:0000256" key="6">
    <source>
        <dbReference type="ARBA" id="ARBA00023180"/>
    </source>
</evidence>
<evidence type="ECO:0000256" key="9">
    <source>
        <dbReference type="SAM" id="SignalP"/>
    </source>
</evidence>
<comment type="subcellular location">
    <subcellularLocation>
        <location evidence="1">Secreted</location>
    </subcellularLocation>
</comment>
<dbReference type="InterPro" id="IPR000885">
    <property type="entry name" value="Fib_collagen_C"/>
</dbReference>
<dbReference type="GeneID" id="373268"/>
<dbReference type="GO" id="GO:0005581">
    <property type="term" value="C:collagen trimer"/>
    <property type="evidence" value="ECO:0007669"/>
    <property type="project" value="UniProtKB-KW"/>
</dbReference>
<dbReference type="CTD" id="373268"/>
<keyword evidence="5 12" id="KW-0176">Collagen</keyword>
<evidence type="ECO:0000256" key="5">
    <source>
        <dbReference type="ARBA" id="ARBA00023119"/>
    </source>
</evidence>
<keyword evidence="4" id="KW-0106">Calcium</keyword>
<feature type="compositionally biased region" description="Gly residues" evidence="8">
    <location>
        <begin position="2473"/>
        <end position="2485"/>
    </location>
</feature>
<organism evidence="12">
    <name type="scientific">Strongylocentrotus purpuratus</name>
    <name type="common">Purple sea urchin</name>
    <dbReference type="NCBI Taxonomy" id="7668"/>
    <lineage>
        <taxon>Eukaryota</taxon>
        <taxon>Metazoa</taxon>
        <taxon>Echinodermata</taxon>
        <taxon>Eleutherozoa</taxon>
        <taxon>Echinozoa</taxon>
        <taxon>Echinoidea</taxon>
        <taxon>Euechinoidea</taxon>
        <taxon>Echinacea</taxon>
        <taxon>Camarodonta</taxon>
        <taxon>Echinidea</taxon>
        <taxon>Strongylocentrotidae</taxon>
        <taxon>Strongylocentrotus</taxon>
    </lineage>
</organism>
<reference evidence="12" key="1">
    <citation type="journal article" date="1992" name="J. Biol. Chem.">
        <title>Sea urchin collagen evolutionarily homologous to vertebrate pro-alpha 2(I) collagen.</title>
        <authorList>
            <person name="Exposito J.Y."/>
            <person name="D'Alessio M."/>
            <person name="Solursh M."/>
            <person name="Ramirez F."/>
        </authorList>
    </citation>
    <scope>NUCLEOTIDE SEQUENCE</scope>
</reference>
<dbReference type="PIR" id="S63985">
    <property type="entry name" value="S63985"/>
</dbReference>
<dbReference type="PROSITE" id="PS51461">
    <property type="entry name" value="NC1_FIB"/>
    <property type="match status" value="1"/>
</dbReference>
<dbReference type="EnsemblMetazoa" id="NM_214510">
    <property type="protein sequence ID" value="NP_999675"/>
    <property type="gene ID" value="GeneID_373268"/>
</dbReference>
<reference evidence="12" key="2">
    <citation type="journal article" date="1992" name="J. Biol. Chem.">
        <title>Novel amino-terminal propeptide configuration in a fibrillar procollagen undergoing alternative splicing.</title>
        <authorList>
            <person name="Exposito J.Y."/>
            <person name="D'Alessio M."/>
            <person name="Ramirez F."/>
        </authorList>
    </citation>
    <scope>NUCLEOTIDE SEQUENCE</scope>
</reference>
<feature type="compositionally biased region" description="Gly residues" evidence="8">
    <location>
        <begin position="2539"/>
        <end position="2548"/>
    </location>
</feature>
<feature type="signal peptide" evidence="9">
    <location>
        <begin position="1"/>
        <end position="31"/>
    </location>
</feature>
<feature type="compositionally biased region" description="Gly residues" evidence="8">
    <location>
        <begin position="2452"/>
        <end position="2461"/>
    </location>
</feature>
<keyword evidence="7" id="KW-0379">Hydroxylation</keyword>
<dbReference type="PROSITE" id="PS01208">
    <property type="entry name" value="VWFC_1"/>
    <property type="match status" value="1"/>
</dbReference>
<evidence type="ECO:0000256" key="7">
    <source>
        <dbReference type="ARBA" id="ARBA00023278"/>
    </source>
</evidence>
<protein>
    <submittedName>
        <fullName evidence="12">Alpha-2 collagen</fullName>
    </submittedName>
</protein>
<feature type="compositionally biased region" description="Gly residues" evidence="8">
    <location>
        <begin position="2005"/>
        <end position="2014"/>
    </location>
</feature>
<feature type="compositionally biased region" description="Gly residues" evidence="8">
    <location>
        <begin position="2821"/>
        <end position="2830"/>
    </location>
</feature>
<dbReference type="KEGG" id="spu:373268"/>
<feature type="compositionally biased region" description="Basic and acidic residues" evidence="8">
    <location>
        <begin position="2727"/>
        <end position="2739"/>
    </location>
</feature>
<reference evidence="13" key="4">
    <citation type="submission" date="2021-01" db="UniProtKB">
        <authorList>
            <consortium name="EnsemblMetazoa"/>
        </authorList>
    </citation>
    <scope>IDENTIFICATION</scope>
</reference>
<dbReference type="Pfam" id="PF01391">
    <property type="entry name" value="Collagen"/>
    <property type="match status" value="2"/>
</dbReference>
<keyword evidence="9" id="KW-0732">Signal</keyword>
<dbReference type="GO" id="GO:0046872">
    <property type="term" value="F:metal ion binding"/>
    <property type="evidence" value="ECO:0007669"/>
    <property type="project" value="UniProtKB-KW"/>
</dbReference>
<dbReference type="SUPFAM" id="SSF57603">
    <property type="entry name" value="FnI-like domain"/>
    <property type="match status" value="1"/>
</dbReference>
<feature type="compositionally biased region" description="Gly residues" evidence="8">
    <location>
        <begin position="2869"/>
        <end position="2878"/>
    </location>
</feature>
<gene>
    <name evidence="12" type="primary">COLP2alpha</name>
</gene>
<reference evidence="14" key="3">
    <citation type="submission" date="2015-02" db="EMBL/GenBank/DDBJ databases">
        <title>Genome sequencing for Strongylocentrotus purpuratus.</title>
        <authorList>
            <person name="Murali S."/>
            <person name="Liu Y."/>
            <person name="Vee V."/>
            <person name="English A."/>
            <person name="Wang M."/>
            <person name="Skinner E."/>
            <person name="Han Y."/>
            <person name="Muzny D.M."/>
            <person name="Worley K.C."/>
            <person name="Gibbs R.A."/>
        </authorList>
    </citation>
    <scope>NUCLEOTIDE SEQUENCE</scope>
</reference>
<dbReference type="RefSeq" id="NP_999675.1">
    <property type="nucleotide sequence ID" value="NM_214510.1"/>
</dbReference>
<dbReference type="Proteomes" id="UP000007110">
    <property type="component" value="Unassembled WGS sequence"/>
</dbReference>
<dbReference type="Pfam" id="PF01410">
    <property type="entry name" value="COLFI"/>
    <property type="match status" value="1"/>
</dbReference>
<feature type="region of interest" description="Disordered" evidence="8">
    <location>
        <begin position="2004"/>
        <end position="2160"/>
    </location>
</feature>
<dbReference type="PANTHER" id="PTHR24023">
    <property type="entry name" value="COLLAGEN ALPHA"/>
    <property type="match status" value="1"/>
</dbReference>
<keyword evidence="14" id="KW-1185">Reference proteome</keyword>
<feature type="compositionally biased region" description="Gly residues" evidence="8">
    <location>
        <begin position="2503"/>
        <end position="2512"/>
    </location>
</feature>
<dbReference type="EMBL" id="M92041">
    <property type="protein sequence ID" value="AAA30040.1"/>
    <property type="molecule type" value="mRNA"/>
</dbReference>
<dbReference type="OMA" id="CNEQQCK"/>
<evidence type="ECO:0000313" key="12">
    <source>
        <dbReference type="EMBL" id="AAA30040.1"/>
    </source>
</evidence>
<feature type="domain" description="Fibrillar collagen NC1" evidence="11">
    <location>
        <begin position="2972"/>
        <end position="3198"/>
    </location>
</feature>
<evidence type="ECO:0000256" key="1">
    <source>
        <dbReference type="ARBA" id="ARBA00004613"/>
    </source>
</evidence>
<dbReference type="InterPro" id="IPR008160">
    <property type="entry name" value="Collagen"/>
</dbReference>
<name>Q26639_STRPU</name>
<keyword evidence="3" id="KW-0479">Metal-binding</keyword>